<dbReference type="PANTHER" id="PTHR10285">
    <property type="entry name" value="URIDINE KINASE"/>
    <property type="match status" value="1"/>
</dbReference>
<dbReference type="NCBIfam" id="NF006743">
    <property type="entry name" value="PRK09270.1-2"/>
    <property type="match status" value="1"/>
</dbReference>
<dbReference type="SUPFAM" id="SSF52540">
    <property type="entry name" value="P-loop containing nucleoside triphosphate hydrolases"/>
    <property type="match status" value="1"/>
</dbReference>
<dbReference type="InterPro" id="IPR027417">
    <property type="entry name" value="P-loop_NTPase"/>
</dbReference>
<accession>A0ABN2W1P9</accession>
<protein>
    <submittedName>
        <fullName evidence="2">Nucleoside/nucleotide kinase family protein</fullName>
    </submittedName>
</protein>
<name>A0ABN2W1P9_9ACTN</name>
<keyword evidence="2" id="KW-0418">Kinase</keyword>
<dbReference type="EMBL" id="BAAAPY010000007">
    <property type="protein sequence ID" value="GAA2080825.1"/>
    <property type="molecule type" value="Genomic_DNA"/>
</dbReference>
<evidence type="ECO:0000313" key="2">
    <source>
        <dbReference type="EMBL" id="GAA2080825.1"/>
    </source>
</evidence>
<gene>
    <name evidence="2" type="ORF">GCM10009821_21680</name>
</gene>
<dbReference type="InterPro" id="IPR006083">
    <property type="entry name" value="PRK/URK"/>
</dbReference>
<feature type="domain" description="Phosphoribulokinase/uridine kinase" evidence="1">
    <location>
        <begin position="24"/>
        <end position="90"/>
    </location>
</feature>
<dbReference type="RefSeq" id="WP_344328181.1">
    <property type="nucleotide sequence ID" value="NZ_BAAAPY010000007.1"/>
</dbReference>
<dbReference type="Proteomes" id="UP001501480">
    <property type="component" value="Unassembled WGS sequence"/>
</dbReference>
<evidence type="ECO:0000313" key="3">
    <source>
        <dbReference type="Proteomes" id="UP001501480"/>
    </source>
</evidence>
<evidence type="ECO:0000259" key="1">
    <source>
        <dbReference type="Pfam" id="PF00485"/>
    </source>
</evidence>
<dbReference type="GO" id="GO:0016301">
    <property type="term" value="F:kinase activity"/>
    <property type="evidence" value="ECO:0007669"/>
    <property type="project" value="UniProtKB-KW"/>
</dbReference>
<organism evidence="2 3">
    <name type="scientific">Aeromicrobium halocynthiae</name>
    <dbReference type="NCBI Taxonomy" id="560557"/>
    <lineage>
        <taxon>Bacteria</taxon>
        <taxon>Bacillati</taxon>
        <taxon>Actinomycetota</taxon>
        <taxon>Actinomycetes</taxon>
        <taxon>Propionibacteriales</taxon>
        <taxon>Nocardioidaceae</taxon>
        <taxon>Aeromicrobium</taxon>
    </lineage>
</organism>
<keyword evidence="3" id="KW-1185">Reference proteome</keyword>
<dbReference type="Pfam" id="PF00485">
    <property type="entry name" value="PRK"/>
    <property type="match status" value="1"/>
</dbReference>
<keyword evidence="2" id="KW-0808">Transferase</keyword>
<proteinExistence type="predicted"/>
<reference evidence="2 3" key="1">
    <citation type="journal article" date="2019" name="Int. J. Syst. Evol. Microbiol.">
        <title>The Global Catalogue of Microorganisms (GCM) 10K type strain sequencing project: providing services to taxonomists for standard genome sequencing and annotation.</title>
        <authorList>
            <consortium name="The Broad Institute Genomics Platform"/>
            <consortium name="The Broad Institute Genome Sequencing Center for Infectious Disease"/>
            <person name="Wu L."/>
            <person name="Ma J."/>
        </authorList>
    </citation>
    <scope>NUCLEOTIDE SEQUENCE [LARGE SCALE GENOMIC DNA]</scope>
    <source>
        <strain evidence="2 3">JCM 15749</strain>
    </source>
</reference>
<comment type="caution">
    <text evidence="2">The sequence shown here is derived from an EMBL/GenBank/DDBJ whole genome shotgun (WGS) entry which is preliminary data.</text>
</comment>
<dbReference type="Gene3D" id="3.40.50.300">
    <property type="entry name" value="P-loop containing nucleotide triphosphate hydrolases"/>
    <property type="match status" value="1"/>
</dbReference>
<sequence length="210" mass="23097">MPTPSIDALVARVVGLLDDRPRIVVGIAGAPGSGKSSLARKLTRRLETAGVPAVQVPMDGFHLADVTLDALGLRHRKGAIETFDAHGYVALLRRLLDVPQHAVHAPGFERRLEQPVAAAVTVPPTTRVVVTEGNYLLDAHDPWPEARALMAEVWYVELDENRRRSRLVERHVASGKNRAAAQAWVDDVDEPNAQRVRDRRERADLVIATD</sequence>